<accession>A0A0M3IMC0</accession>
<sequence>MYIPSGVEYIVVTSVGKACVETSGRQAGGTSSSCYAKPNEANWERDFEADEREKFERIMRMGAAVDCLLRSCVRPYTHNTYIHTYMHKQRNRFELAIKAAEIRTQKKARQQSSIGCWREE</sequence>
<reference evidence="2" key="1">
    <citation type="submission" date="2017-02" db="UniProtKB">
        <authorList>
            <consortium name="WormBaseParasite"/>
        </authorList>
    </citation>
    <scope>IDENTIFICATION</scope>
</reference>
<protein>
    <submittedName>
        <fullName evidence="2">JmjC domain-containing protein</fullName>
    </submittedName>
</protein>
<dbReference type="Proteomes" id="UP000036681">
    <property type="component" value="Unplaced"/>
</dbReference>
<evidence type="ECO:0000313" key="2">
    <source>
        <dbReference type="WBParaSite" id="ALUE_0001989801-mRNA-1"/>
    </source>
</evidence>
<proteinExistence type="predicted"/>
<evidence type="ECO:0000313" key="1">
    <source>
        <dbReference type="Proteomes" id="UP000036681"/>
    </source>
</evidence>
<name>A0A0M3IMC0_ASCLU</name>
<dbReference type="AlphaFoldDB" id="A0A0M3IMC0"/>
<organism evidence="1 2">
    <name type="scientific">Ascaris lumbricoides</name>
    <name type="common">Giant roundworm</name>
    <dbReference type="NCBI Taxonomy" id="6252"/>
    <lineage>
        <taxon>Eukaryota</taxon>
        <taxon>Metazoa</taxon>
        <taxon>Ecdysozoa</taxon>
        <taxon>Nematoda</taxon>
        <taxon>Chromadorea</taxon>
        <taxon>Rhabditida</taxon>
        <taxon>Spirurina</taxon>
        <taxon>Ascaridomorpha</taxon>
        <taxon>Ascaridoidea</taxon>
        <taxon>Ascarididae</taxon>
        <taxon>Ascaris</taxon>
    </lineage>
</organism>
<dbReference type="WBParaSite" id="ALUE_0001989801-mRNA-1">
    <property type="protein sequence ID" value="ALUE_0001989801-mRNA-1"/>
    <property type="gene ID" value="ALUE_0001989801"/>
</dbReference>
<keyword evidence="1" id="KW-1185">Reference proteome</keyword>